<dbReference type="InterPro" id="IPR002523">
    <property type="entry name" value="MgTranspt_CorA/ZnTranspt_ZntB"/>
</dbReference>
<evidence type="ECO:0000313" key="8">
    <source>
        <dbReference type="Proteomes" id="UP001150942"/>
    </source>
</evidence>
<dbReference type="OrthoDB" id="5430750at2759"/>
<dbReference type="Proteomes" id="UP001150942">
    <property type="component" value="Unassembled WGS sequence"/>
</dbReference>
<feature type="compositionally biased region" description="Basic and acidic residues" evidence="5">
    <location>
        <begin position="449"/>
        <end position="458"/>
    </location>
</feature>
<proteinExistence type="predicted"/>
<feature type="compositionally biased region" description="Basic and acidic residues" evidence="5">
    <location>
        <begin position="476"/>
        <end position="488"/>
    </location>
</feature>
<feature type="compositionally biased region" description="Acidic residues" evidence="5">
    <location>
        <begin position="489"/>
        <end position="502"/>
    </location>
</feature>
<dbReference type="GO" id="GO:0050897">
    <property type="term" value="F:cobalt ion binding"/>
    <property type="evidence" value="ECO:0007669"/>
    <property type="project" value="TreeGrafter"/>
</dbReference>
<keyword evidence="2 6" id="KW-0812">Transmembrane</keyword>
<keyword evidence="4 6" id="KW-0472">Membrane</keyword>
<feature type="transmembrane region" description="Helical" evidence="6">
    <location>
        <begin position="1174"/>
        <end position="1191"/>
    </location>
</feature>
<dbReference type="PANTHER" id="PTHR46494">
    <property type="entry name" value="CORA FAMILY METAL ION TRANSPORTER (EUROFUNG)"/>
    <property type="match status" value="1"/>
</dbReference>
<evidence type="ECO:0000256" key="1">
    <source>
        <dbReference type="ARBA" id="ARBA00004651"/>
    </source>
</evidence>
<dbReference type="Gene3D" id="1.20.58.340">
    <property type="entry name" value="Magnesium transport protein CorA, transmembrane region"/>
    <property type="match status" value="1"/>
</dbReference>
<reference evidence="7" key="1">
    <citation type="submission" date="2022-11" db="EMBL/GenBank/DDBJ databases">
        <authorList>
            <person name="Petersen C."/>
        </authorList>
    </citation>
    <scope>NUCLEOTIDE SEQUENCE</scope>
    <source>
        <strain evidence="7">IBT 20477</strain>
    </source>
</reference>
<dbReference type="Pfam" id="PF01544">
    <property type="entry name" value="CorA"/>
    <property type="match status" value="1"/>
</dbReference>
<dbReference type="GO" id="GO:0015087">
    <property type="term" value="F:cobalt ion transmembrane transporter activity"/>
    <property type="evidence" value="ECO:0007669"/>
    <property type="project" value="TreeGrafter"/>
</dbReference>
<dbReference type="GO" id="GO:0000287">
    <property type="term" value="F:magnesium ion binding"/>
    <property type="evidence" value="ECO:0007669"/>
    <property type="project" value="TreeGrafter"/>
</dbReference>
<dbReference type="GO" id="GO:0005886">
    <property type="term" value="C:plasma membrane"/>
    <property type="evidence" value="ECO:0007669"/>
    <property type="project" value="UniProtKB-SubCell"/>
</dbReference>
<dbReference type="GO" id="GO:0015095">
    <property type="term" value="F:magnesium ion transmembrane transporter activity"/>
    <property type="evidence" value="ECO:0007669"/>
    <property type="project" value="TreeGrafter"/>
</dbReference>
<evidence type="ECO:0000256" key="2">
    <source>
        <dbReference type="ARBA" id="ARBA00022692"/>
    </source>
</evidence>
<comment type="caution">
    <text evidence="7">The sequence shown here is derived from an EMBL/GenBank/DDBJ whole genome shotgun (WGS) entry which is preliminary data.</text>
</comment>
<keyword evidence="8" id="KW-1185">Reference proteome</keyword>
<evidence type="ECO:0008006" key="9">
    <source>
        <dbReference type="Google" id="ProtNLM"/>
    </source>
</evidence>
<organism evidence="7 8">
    <name type="scientific">Penicillium cf. viridicatum</name>
    <dbReference type="NCBI Taxonomy" id="2972119"/>
    <lineage>
        <taxon>Eukaryota</taxon>
        <taxon>Fungi</taxon>
        <taxon>Dikarya</taxon>
        <taxon>Ascomycota</taxon>
        <taxon>Pezizomycotina</taxon>
        <taxon>Eurotiomycetes</taxon>
        <taxon>Eurotiomycetidae</taxon>
        <taxon>Eurotiales</taxon>
        <taxon>Aspergillaceae</taxon>
        <taxon>Penicillium</taxon>
    </lineage>
</organism>
<feature type="compositionally biased region" description="Basic and acidic residues" evidence="5">
    <location>
        <begin position="503"/>
        <end position="524"/>
    </location>
</feature>
<evidence type="ECO:0000256" key="5">
    <source>
        <dbReference type="SAM" id="MobiDB-lite"/>
    </source>
</evidence>
<feature type="transmembrane region" description="Helical" evidence="6">
    <location>
        <begin position="1211"/>
        <end position="1232"/>
    </location>
</feature>
<evidence type="ECO:0000256" key="3">
    <source>
        <dbReference type="ARBA" id="ARBA00022989"/>
    </source>
</evidence>
<keyword evidence="3 6" id="KW-1133">Transmembrane helix</keyword>
<gene>
    <name evidence="7" type="ORF">N7449_009295</name>
</gene>
<name>A0A9W9J9V7_9EURO</name>
<sequence>MARDSEGYKSYPKLTEEDTPYQDGARATWFRTHPNHIVIKRSISDDLLKMLFADTRRIKEHYVVASDREQSPWQDVNPDRNLNYQPPKCALLGAPLSFDIRLKPSTVKRSVGGFRADPSHRGHVSQRLDVASSRMPGYGKVILYRTNATANEGQGPQFSWTHTQTDTKSFDDFSRFASDVPNLADEDRALIVSLLKRAQRDPPGLNEPQYVMRCVDSNPTQNRTEKSVIFLRLPYYSTQKMDTAQSFRKSAHSTRSLLQYFYNLESTRHRDLQQVIRKSGVFPKGYIVHVSELWAVIVNFQFIITSAPIPLMDGASSSLEVMSPPTSQSSSPSNICVINTDQRVFFFPMEHCKTFFAMRDKIFRYCLPEGEGRNYDNHEYGNHGHKVSCDFTMFTQDKVPIRAEDWTKLTASCAATLLHIRIETFIPDTAEERRGKGKKSKKYMFQDYKEKEEMERMSHVASPKPESGRQSLSGTDKQDQSEQKHDLPETDEPFQPEIDEDERGQHETEEPTEDYKSDWDSRDRGFDEARYTGARHRLRRRSSVQYFSSSPGVVVNQRPDDNISAPPNIYFEPTKPIFSWDEESVDQDILSNATASEEQIGHVHRSTTSESLPGSSSASQTSSPAHPPTINLEFPPVFTWQTKKNPSIEESVISNPNRPLDNPSPDHLKSKVQSPNEPSEVLGVDEETIKLVSADINNGLLEPTDGDSWMIYKEATKKSYFDVDQAITQRYAVSLRTLIAEHAGIAPDLLSPEMVPLKYVVSRLCRLFNFFVPLSYPCTVSGKIWGAVYDLLTTIPQYWDTSYTQELANRAGHQRMSKTFFIANLGRTEYYNLTEDDELDQLAFIVGECDKCTASRQYSTRSDALDHLLTHVSEVCPEQRSVNSSQSQWVVDFEEYLTHICRRDDQRIITELKDFLTSLEMMAVQIQHGVSANGEFDRDTYFIPLSLVGAFQDLLMMVVTSAHLVKTCHKRRENYTGSDPLPTFLMPSDLDKVTDAGIEAEMSMESAMRDIVLMTHTDEISDVVTYEAVGPALLLALIMGDIRCRDSQSNPVNLVEIYREYIRNLQFKASQNPQRRLLQEIYLVREELEIIQKASERQHFVLVDYLSVINPHSFPITTKSRVSSFEFEKARLQKLIHELNAELRTISLLNAKLDSLANQTRNGVDVRQEDQGKAVLVFTIVTVVFMPLSFVTSYLGMNTTDIRNTNSSQTLFWVISAPLTVGIITIVLFVAFQVDRIRDAFDAFWMYDSTLAAKSGSAVLRGKGSKDHVEGLSVLSTPKNWVTRSRPAGRKIELDGSMGV</sequence>
<evidence type="ECO:0000256" key="6">
    <source>
        <dbReference type="SAM" id="Phobius"/>
    </source>
</evidence>
<dbReference type="InterPro" id="IPR045863">
    <property type="entry name" value="CorA_TM1_TM2"/>
</dbReference>
<comment type="subcellular location">
    <subcellularLocation>
        <location evidence="1">Cell membrane</location>
        <topology evidence="1">Multi-pass membrane protein</topology>
    </subcellularLocation>
</comment>
<evidence type="ECO:0000313" key="7">
    <source>
        <dbReference type="EMBL" id="KAJ5193153.1"/>
    </source>
</evidence>
<feature type="compositionally biased region" description="Low complexity" evidence="5">
    <location>
        <begin position="606"/>
        <end position="624"/>
    </location>
</feature>
<accession>A0A9W9J9V7</accession>
<feature type="region of interest" description="Disordered" evidence="5">
    <location>
        <begin position="649"/>
        <end position="680"/>
    </location>
</feature>
<evidence type="ECO:0000256" key="4">
    <source>
        <dbReference type="ARBA" id="ARBA00023136"/>
    </source>
</evidence>
<protein>
    <recommendedName>
        <fullName evidence="9">Mg2+ transporter protein, CorA-like/Zinc transport protein ZntB</fullName>
    </recommendedName>
</protein>
<feature type="region of interest" description="Disordered" evidence="5">
    <location>
        <begin position="449"/>
        <end position="524"/>
    </location>
</feature>
<dbReference type="PANTHER" id="PTHR46494:SF1">
    <property type="entry name" value="CORA FAMILY METAL ION TRANSPORTER (EUROFUNG)"/>
    <property type="match status" value="1"/>
</dbReference>
<dbReference type="EMBL" id="JAPQKQ010000006">
    <property type="protein sequence ID" value="KAJ5193153.1"/>
    <property type="molecule type" value="Genomic_DNA"/>
</dbReference>
<feature type="region of interest" description="Disordered" evidence="5">
    <location>
        <begin position="596"/>
        <end position="633"/>
    </location>
</feature>
<dbReference type="SUPFAM" id="SSF144083">
    <property type="entry name" value="Magnesium transport protein CorA, transmembrane region"/>
    <property type="match status" value="1"/>
</dbReference>
<reference evidence="7" key="2">
    <citation type="journal article" date="2023" name="IMA Fungus">
        <title>Comparative genomic study of the Penicillium genus elucidates a diverse pangenome and 15 lateral gene transfer events.</title>
        <authorList>
            <person name="Petersen C."/>
            <person name="Sorensen T."/>
            <person name="Nielsen M.R."/>
            <person name="Sondergaard T.E."/>
            <person name="Sorensen J.L."/>
            <person name="Fitzpatrick D.A."/>
            <person name="Frisvad J.C."/>
            <person name="Nielsen K.L."/>
        </authorList>
    </citation>
    <scope>NUCLEOTIDE SEQUENCE</scope>
    <source>
        <strain evidence="7">IBT 20477</strain>
    </source>
</reference>